<keyword evidence="3" id="KW-1185">Reference proteome</keyword>
<dbReference type="Proteomes" id="UP000076738">
    <property type="component" value="Unassembled WGS sequence"/>
</dbReference>
<dbReference type="EMBL" id="KV417277">
    <property type="protein sequence ID" value="KZO98186.1"/>
    <property type="molecule type" value="Genomic_DNA"/>
</dbReference>
<proteinExistence type="predicted"/>
<dbReference type="OrthoDB" id="2959771at2759"/>
<feature type="region of interest" description="Disordered" evidence="1">
    <location>
        <begin position="271"/>
        <end position="296"/>
    </location>
</feature>
<feature type="compositionally biased region" description="Basic residues" evidence="1">
    <location>
        <begin position="278"/>
        <end position="294"/>
    </location>
</feature>
<name>A0A167NXH4_CALVF</name>
<feature type="compositionally biased region" description="Polar residues" evidence="1">
    <location>
        <begin position="51"/>
        <end position="64"/>
    </location>
</feature>
<protein>
    <submittedName>
        <fullName evidence="2">Uncharacterized protein</fullName>
    </submittedName>
</protein>
<feature type="compositionally biased region" description="Polar residues" evidence="1">
    <location>
        <begin position="81"/>
        <end position="93"/>
    </location>
</feature>
<gene>
    <name evidence="2" type="ORF">CALVIDRAFT_562567</name>
</gene>
<evidence type="ECO:0000313" key="3">
    <source>
        <dbReference type="Proteomes" id="UP000076738"/>
    </source>
</evidence>
<accession>A0A167NXH4</accession>
<feature type="region of interest" description="Disordered" evidence="1">
    <location>
        <begin position="43"/>
        <end position="93"/>
    </location>
</feature>
<feature type="region of interest" description="Disordered" evidence="1">
    <location>
        <begin position="118"/>
        <end position="142"/>
    </location>
</feature>
<evidence type="ECO:0000313" key="2">
    <source>
        <dbReference type="EMBL" id="KZO98186.1"/>
    </source>
</evidence>
<organism evidence="2 3">
    <name type="scientific">Calocera viscosa (strain TUFC12733)</name>
    <dbReference type="NCBI Taxonomy" id="1330018"/>
    <lineage>
        <taxon>Eukaryota</taxon>
        <taxon>Fungi</taxon>
        <taxon>Dikarya</taxon>
        <taxon>Basidiomycota</taxon>
        <taxon>Agaricomycotina</taxon>
        <taxon>Dacrymycetes</taxon>
        <taxon>Dacrymycetales</taxon>
        <taxon>Dacrymycetaceae</taxon>
        <taxon>Calocera</taxon>
    </lineage>
</organism>
<evidence type="ECO:0000256" key="1">
    <source>
        <dbReference type="SAM" id="MobiDB-lite"/>
    </source>
</evidence>
<dbReference type="AlphaFoldDB" id="A0A167NXH4"/>
<reference evidence="2 3" key="1">
    <citation type="journal article" date="2016" name="Mol. Biol. Evol.">
        <title>Comparative Genomics of Early-Diverging Mushroom-Forming Fungi Provides Insights into the Origins of Lignocellulose Decay Capabilities.</title>
        <authorList>
            <person name="Nagy L.G."/>
            <person name="Riley R."/>
            <person name="Tritt A."/>
            <person name="Adam C."/>
            <person name="Daum C."/>
            <person name="Floudas D."/>
            <person name="Sun H."/>
            <person name="Yadav J.S."/>
            <person name="Pangilinan J."/>
            <person name="Larsson K.H."/>
            <person name="Matsuura K."/>
            <person name="Barry K."/>
            <person name="Labutti K."/>
            <person name="Kuo R."/>
            <person name="Ohm R.A."/>
            <person name="Bhattacharya S.S."/>
            <person name="Shirouzu T."/>
            <person name="Yoshinaga Y."/>
            <person name="Martin F.M."/>
            <person name="Grigoriev I.V."/>
            <person name="Hibbett D.S."/>
        </authorList>
    </citation>
    <scope>NUCLEOTIDE SEQUENCE [LARGE SCALE GENOMIC DNA]</scope>
    <source>
        <strain evidence="2 3">TUFC12733</strain>
    </source>
</reference>
<sequence>MFPQTYSPSTDFMQALNTLPEPQRSIEMARMLRWISEAPRSESVGVPHLGNATQEPASSLSSGFMATPPSAPSAPCPVSSNETTPQFDSEASLTQPDIGDLHRRLKVVEAAVDIPPAKRQKRRTKFQAEVDPSMPPVVRSTTGANPAVLKRHQLDAVELDIRRYLGTQVRNQLYAGMKYKVGDKMPCLGYGSKPEDPNLLWPDWTQDINAPPNRLLQMRAAMMVLEHEKRFPENIPEEYREKWLNSAVLLELARISWPHLKQVWNAQRQEALDGGAEKKKKASAGRRSEKRRTRASQMRSAVGDFCVEHNLDELVVQPELVHDDWVGEEWSCDEDGTKNSKWRDSLFATGKLTVDERDEEDNFAVLEIKRPEWMDLEVWNWYQSIHAKHMKKVAANGKPGSRPGKRVDIGRTSSLLPKYEPYDFMLDDIWVKEELPKSPDWERRPGLPAGVPERIARIIKPSL</sequence>